<feature type="chain" id="PRO_5040970954" evidence="2">
    <location>
        <begin position="21"/>
        <end position="495"/>
    </location>
</feature>
<dbReference type="Pfam" id="PF18962">
    <property type="entry name" value="Por_Secre_tail"/>
    <property type="match status" value="1"/>
</dbReference>
<evidence type="ECO:0000256" key="1">
    <source>
        <dbReference type="SAM" id="Coils"/>
    </source>
</evidence>
<organism evidence="4 5">
    <name type="scientific">Paraflavisolibacter caeni</name>
    <dbReference type="NCBI Taxonomy" id="2982496"/>
    <lineage>
        <taxon>Bacteria</taxon>
        <taxon>Pseudomonadati</taxon>
        <taxon>Bacteroidota</taxon>
        <taxon>Chitinophagia</taxon>
        <taxon>Chitinophagales</taxon>
        <taxon>Chitinophagaceae</taxon>
        <taxon>Paraflavisolibacter</taxon>
    </lineage>
</organism>
<feature type="signal peptide" evidence="2">
    <location>
        <begin position="1"/>
        <end position="20"/>
    </location>
</feature>
<keyword evidence="5" id="KW-1185">Reference proteome</keyword>
<sequence length="495" mass="52114">MKRLLLLALAIALIPEDTLAQNTSPYWSLAGNSNASATTSKLGTTNAIPLRLFTNNAERMRLDASGNVGIGTGTTTLSSKLVVNTASGSPFRAQINGSSKLIVNSNGGVSVGSSSSGPANGLYVAGNVGIGTTSTSYKLHVVGNGAFTNGLAVFNVLNVSGTFTVSDGATINGRFTTAPALTIQGGHTGVDAQSITYGLRGTSTATNGVGTYGKGNSYGIYGVSNVVGAYGEGSYGVYGVGTNYGVFGYSPEWAGYFDGNVFTTGTYESSDRMLKQNITEISSAIAVINKLQPKEYEYKQDGNFKLMNLPKGRHYGLIAQDVAEVLPALVKETKMSTLLARLSKPEQSGGLPSIKTIPSQPSENTDLKAVNYTELIPLLIKAMQEQQQQIEQLKEEIINLKKGRSVNTFLNSFQLSDVSPNPVKSTATIQYAIPGGSNRAYLLITDALGRSIRQVTLGTSGNINIDVSALASGVYNYSLVVDNKTLATKKMKVVK</sequence>
<feature type="domain" description="Peptidase S74" evidence="3">
    <location>
        <begin position="270"/>
        <end position="397"/>
    </location>
</feature>
<dbReference type="NCBIfam" id="TIGR04183">
    <property type="entry name" value="Por_Secre_tail"/>
    <property type="match status" value="1"/>
</dbReference>
<protein>
    <submittedName>
        <fullName evidence="4">Tail fiber domain-containing protein</fullName>
    </submittedName>
</protein>
<gene>
    <name evidence="4" type="ORF">OCK74_03630</name>
</gene>
<proteinExistence type="predicted"/>
<reference evidence="4" key="1">
    <citation type="submission" date="2022-09" db="EMBL/GenBank/DDBJ databases">
        <authorList>
            <person name="Yuan C."/>
            <person name="Ke Z."/>
        </authorList>
    </citation>
    <scope>NUCLEOTIDE SEQUENCE</scope>
    <source>
        <strain evidence="4">LB-8</strain>
    </source>
</reference>
<accession>A0A9X2XSN6</accession>
<dbReference type="Gene3D" id="1.10.10.10">
    <property type="entry name" value="Winged helix-like DNA-binding domain superfamily/Winged helix DNA-binding domain"/>
    <property type="match status" value="1"/>
</dbReference>
<reference evidence="4" key="2">
    <citation type="submission" date="2023-04" db="EMBL/GenBank/DDBJ databases">
        <title>Paracnuella aquatica gen. nov., sp. nov., a member of the family Chitinophagaceae isolated from a hot spring.</title>
        <authorList>
            <person name="Wang C."/>
        </authorList>
    </citation>
    <scope>NUCLEOTIDE SEQUENCE</scope>
    <source>
        <strain evidence="4">LB-8</strain>
    </source>
</reference>
<dbReference type="InterPro" id="IPR036388">
    <property type="entry name" value="WH-like_DNA-bd_sf"/>
</dbReference>
<comment type="caution">
    <text evidence="4">The sequence shown here is derived from an EMBL/GenBank/DDBJ whole genome shotgun (WGS) entry which is preliminary data.</text>
</comment>
<evidence type="ECO:0000256" key="2">
    <source>
        <dbReference type="SAM" id="SignalP"/>
    </source>
</evidence>
<dbReference type="InterPro" id="IPR026444">
    <property type="entry name" value="Secre_tail"/>
</dbReference>
<feature type="coiled-coil region" evidence="1">
    <location>
        <begin position="376"/>
        <end position="403"/>
    </location>
</feature>
<dbReference type="AlphaFoldDB" id="A0A9X2XSN6"/>
<dbReference type="Pfam" id="PF13884">
    <property type="entry name" value="Peptidase_S74"/>
    <property type="match status" value="1"/>
</dbReference>
<name>A0A9X2XSN6_9BACT</name>
<dbReference type="InterPro" id="IPR030392">
    <property type="entry name" value="S74_ICA"/>
</dbReference>
<evidence type="ECO:0000259" key="3">
    <source>
        <dbReference type="PROSITE" id="PS51688"/>
    </source>
</evidence>
<keyword evidence="1" id="KW-0175">Coiled coil</keyword>
<dbReference type="RefSeq" id="WP_279295630.1">
    <property type="nucleotide sequence ID" value="NZ_JAOTIF010000001.1"/>
</dbReference>
<dbReference type="Proteomes" id="UP001155483">
    <property type="component" value="Unassembled WGS sequence"/>
</dbReference>
<evidence type="ECO:0000313" key="4">
    <source>
        <dbReference type="EMBL" id="MCU7548186.1"/>
    </source>
</evidence>
<dbReference type="PROSITE" id="PS51688">
    <property type="entry name" value="ICA"/>
    <property type="match status" value="1"/>
</dbReference>
<keyword evidence="2" id="KW-0732">Signal</keyword>
<evidence type="ECO:0000313" key="5">
    <source>
        <dbReference type="Proteomes" id="UP001155483"/>
    </source>
</evidence>
<dbReference type="EMBL" id="JAOTIF010000001">
    <property type="protein sequence ID" value="MCU7548186.1"/>
    <property type="molecule type" value="Genomic_DNA"/>
</dbReference>